<sequence>MTSCLSSFSSLVLVLACHKESERLATELSPQVLGRQWTVEHISLLVVAEWELSRVQLNSHWSTENQEEITTK</sequence>
<evidence type="ECO:0008006" key="3">
    <source>
        <dbReference type="Google" id="ProtNLM"/>
    </source>
</evidence>
<reference evidence="2" key="1">
    <citation type="submission" date="2014-11" db="EMBL/GenBank/DDBJ databases">
        <authorList>
            <person name="Amaro Gonzalez C."/>
        </authorList>
    </citation>
    <scope>NUCLEOTIDE SEQUENCE</scope>
</reference>
<feature type="chain" id="PRO_5002434453" description="Secreted protein" evidence="1">
    <location>
        <begin position="17"/>
        <end position="72"/>
    </location>
</feature>
<accession>A0A0E9WPZ9</accession>
<protein>
    <recommendedName>
        <fullName evidence="3">Secreted protein</fullName>
    </recommendedName>
</protein>
<feature type="signal peptide" evidence="1">
    <location>
        <begin position="1"/>
        <end position="16"/>
    </location>
</feature>
<evidence type="ECO:0000256" key="1">
    <source>
        <dbReference type="SAM" id="SignalP"/>
    </source>
</evidence>
<dbReference type="AlphaFoldDB" id="A0A0E9WPZ9"/>
<keyword evidence="1" id="KW-0732">Signal</keyword>
<evidence type="ECO:0000313" key="2">
    <source>
        <dbReference type="EMBL" id="JAH92341.1"/>
    </source>
</evidence>
<dbReference type="EMBL" id="GBXM01016236">
    <property type="protein sequence ID" value="JAH92341.1"/>
    <property type="molecule type" value="Transcribed_RNA"/>
</dbReference>
<name>A0A0E9WPZ9_ANGAN</name>
<organism evidence="2">
    <name type="scientific">Anguilla anguilla</name>
    <name type="common">European freshwater eel</name>
    <name type="synonym">Muraena anguilla</name>
    <dbReference type="NCBI Taxonomy" id="7936"/>
    <lineage>
        <taxon>Eukaryota</taxon>
        <taxon>Metazoa</taxon>
        <taxon>Chordata</taxon>
        <taxon>Craniata</taxon>
        <taxon>Vertebrata</taxon>
        <taxon>Euteleostomi</taxon>
        <taxon>Actinopterygii</taxon>
        <taxon>Neopterygii</taxon>
        <taxon>Teleostei</taxon>
        <taxon>Anguilliformes</taxon>
        <taxon>Anguillidae</taxon>
        <taxon>Anguilla</taxon>
    </lineage>
</organism>
<reference evidence="2" key="2">
    <citation type="journal article" date="2015" name="Fish Shellfish Immunol.">
        <title>Early steps in the European eel (Anguilla anguilla)-Vibrio vulnificus interaction in the gills: Role of the RtxA13 toxin.</title>
        <authorList>
            <person name="Callol A."/>
            <person name="Pajuelo D."/>
            <person name="Ebbesson L."/>
            <person name="Teles M."/>
            <person name="MacKenzie S."/>
            <person name="Amaro C."/>
        </authorList>
    </citation>
    <scope>NUCLEOTIDE SEQUENCE</scope>
</reference>
<proteinExistence type="predicted"/>